<comment type="caution">
    <text evidence="4">The sequence shown here is derived from an EMBL/GenBank/DDBJ whole genome shotgun (WGS) entry which is preliminary data.</text>
</comment>
<dbReference type="InterPro" id="IPR012263">
    <property type="entry name" value="M_m6A_EcoRV"/>
</dbReference>
<dbReference type="GO" id="GO:0009007">
    <property type="term" value="F:site-specific DNA-methyltransferase (adenine-specific) activity"/>
    <property type="evidence" value="ECO:0007669"/>
    <property type="project" value="UniProtKB-EC"/>
</dbReference>
<dbReference type="PANTHER" id="PTHR30481">
    <property type="entry name" value="DNA ADENINE METHYLASE"/>
    <property type="match status" value="1"/>
</dbReference>
<dbReference type="GO" id="GO:1904047">
    <property type="term" value="F:S-adenosyl-L-methionine binding"/>
    <property type="evidence" value="ECO:0007669"/>
    <property type="project" value="TreeGrafter"/>
</dbReference>
<keyword evidence="3" id="KW-0949">S-adenosyl-L-methionine</keyword>
<dbReference type="EMBL" id="LAZR01004360">
    <property type="protein sequence ID" value="KKN09325.1"/>
    <property type="molecule type" value="Genomic_DNA"/>
</dbReference>
<dbReference type="PIRSF" id="PIRSF000398">
    <property type="entry name" value="M_m6A_EcoRV"/>
    <property type="match status" value="1"/>
</dbReference>
<accession>A0A0F9MPV1</accession>
<sequence length="308" mass="35451">MTKPNNAKNKITNPLKWHGGKSYLADWIISLMPKHLHYVEPYAGGLAVLLAKDPNDPRHATRPTGGLLDSGLYNGWKTRPATSEVINDLNGELTNFWRVLQSEELFGSFQRILEAMPFSQKEWDDSAAKAEQVKKSAKSWHTIFVWDAVSFFVRCRQSRAGSFKSFATLSRNRTRRGMNEQASAWLNAIDELPAVHDRLKRVVILHDDALKVIRQQDGPKTLFYLDPPYVHSTRSPGAIKAYEYEMSNDDHYQMLLVIRDCKGNVMLSGYRNKIYDERLADWNRHDKLIDNKLSNDRLPVIESVWCNF</sequence>
<dbReference type="GO" id="GO:0006298">
    <property type="term" value="P:mismatch repair"/>
    <property type="evidence" value="ECO:0007669"/>
    <property type="project" value="TreeGrafter"/>
</dbReference>
<evidence type="ECO:0000313" key="4">
    <source>
        <dbReference type="EMBL" id="KKN09325.1"/>
    </source>
</evidence>
<evidence type="ECO:0000256" key="1">
    <source>
        <dbReference type="ARBA" id="ARBA00022603"/>
    </source>
</evidence>
<evidence type="ECO:0000256" key="3">
    <source>
        <dbReference type="ARBA" id="ARBA00022691"/>
    </source>
</evidence>
<protein>
    <submittedName>
        <fullName evidence="4">Uncharacterized protein</fullName>
    </submittedName>
</protein>
<dbReference type="GO" id="GO:0043565">
    <property type="term" value="F:sequence-specific DNA binding"/>
    <property type="evidence" value="ECO:0007669"/>
    <property type="project" value="TreeGrafter"/>
</dbReference>
<dbReference type="PRINTS" id="PR00505">
    <property type="entry name" value="D12N6MTFRASE"/>
</dbReference>
<evidence type="ECO:0000256" key="2">
    <source>
        <dbReference type="ARBA" id="ARBA00022679"/>
    </source>
</evidence>
<keyword evidence="2" id="KW-0808">Transferase</keyword>
<dbReference type="SUPFAM" id="SSF53335">
    <property type="entry name" value="S-adenosyl-L-methionine-dependent methyltransferases"/>
    <property type="match status" value="1"/>
</dbReference>
<keyword evidence="1" id="KW-0489">Methyltransferase</keyword>
<dbReference type="InterPro" id="IPR012327">
    <property type="entry name" value="MeTrfase_D12"/>
</dbReference>
<dbReference type="Pfam" id="PF02086">
    <property type="entry name" value="MethyltransfD12"/>
    <property type="match status" value="2"/>
</dbReference>
<reference evidence="4" key="1">
    <citation type="journal article" date="2015" name="Nature">
        <title>Complex archaea that bridge the gap between prokaryotes and eukaryotes.</title>
        <authorList>
            <person name="Spang A."/>
            <person name="Saw J.H."/>
            <person name="Jorgensen S.L."/>
            <person name="Zaremba-Niedzwiedzka K."/>
            <person name="Martijn J."/>
            <person name="Lind A.E."/>
            <person name="van Eijk R."/>
            <person name="Schleper C."/>
            <person name="Guy L."/>
            <person name="Ettema T.J."/>
        </authorList>
    </citation>
    <scope>NUCLEOTIDE SEQUENCE</scope>
</reference>
<organism evidence="4">
    <name type="scientific">marine sediment metagenome</name>
    <dbReference type="NCBI Taxonomy" id="412755"/>
    <lineage>
        <taxon>unclassified sequences</taxon>
        <taxon>metagenomes</taxon>
        <taxon>ecological metagenomes</taxon>
    </lineage>
</organism>
<dbReference type="PANTHER" id="PTHR30481:SF4">
    <property type="entry name" value="SITE-SPECIFIC DNA-METHYLTRANSFERASE (ADENINE-SPECIFIC)"/>
    <property type="match status" value="1"/>
</dbReference>
<dbReference type="InterPro" id="IPR029063">
    <property type="entry name" value="SAM-dependent_MTases_sf"/>
</dbReference>
<dbReference type="GO" id="GO:0009307">
    <property type="term" value="P:DNA restriction-modification system"/>
    <property type="evidence" value="ECO:0007669"/>
    <property type="project" value="InterPro"/>
</dbReference>
<dbReference type="GO" id="GO:0032259">
    <property type="term" value="P:methylation"/>
    <property type="evidence" value="ECO:0007669"/>
    <property type="project" value="UniProtKB-KW"/>
</dbReference>
<name>A0A0F9MPV1_9ZZZZ</name>
<dbReference type="AlphaFoldDB" id="A0A0F9MPV1"/>
<proteinExistence type="predicted"/>
<dbReference type="Gene3D" id="3.40.50.150">
    <property type="entry name" value="Vaccinia Virus protein VP39"/>
    <property type="match status" value="2"/>
</dbReference>
<gene>
    <name evidence="4" type="ORF">LCGC14_1047740</name>
</gene>